<feature type="compositionally biased region" description="Basic and acidic residues" evidence="1">
    <location>
        <begin position="854"/>
        <end position="868"/>
    </location>
</feature>
<dbReference type="EMBL" id="CWKI01000015">
    <property type="protein sequence ID" value="CTR10983.1"/>
    <property type="molecule type" value="Genomic_DNA"/>
</dbReference>
<dbReference type="PANTHER" id="PTHR45458:SF1">
    <property type="entry name" value="SHORT CHAIN DEHYDROGENASE"/>
    <property type="match status" value="1"/>
</dbReference>
<dbReference type="Pfam" id="PF00106">
    <property type="entry name" value="adh_short"/>
    <property type="match status" value="1"/>
</dbReference>
<dbReference type="OMA" id="REGMPYK"/>
<feature type="region of interest" description="Disordered" evidence="1">
    <location>
        <begin position="670"/>
        <end position="738"/>
    </location>
</feature>
<feature type="region of interest" description="Disordered" evidence="1">
    <location>
        <begin position="538"/>
        <end position="579"/>
    </location>
</feature>
<feature type="compositionally biased region" description="Low complexity" evidence="1">
    <location>
        <begin position="956"/>
        <end position="969"/>
    </location>
</feature>
<dbReference type="Proteomes" id="UP000199069">
    <property type="component" value="Unassembled WGS sequence"/>
</dbReference>
<dbReference type="GO" id="GO:0016616">
    <property type="term" value="F:oxidoreductase activity, acting on the CH-OH group of donors, NAD or NADP as acceptor"/>
    <property type="evidence" value="ECO:0007669"/>
    <property type="project" value="TreeGrafter"/>
</dbReference>
<feature type="compositionally biased region" description="Low complexity" evidence="1">
    <location>
        <begin position="377"/>
        <end position="398"/>
    </location>
</feature>
<proteinExistence type="predicted"/>
<evidence type="ECO:0000313" key="3">
    <source>
        <dbReference type="EMBL" id="CTR10983.1"/>
    </source>
</evidence>
<feature type="compositionally biased region" description="Low complexity" evidence="1">
    <location>
        <begin position="670"/>
        <end position="692"/>
    </location>
</feature>
<dbReference type="SMART" id="SM00822">
    <property type="entry name" value="PKS_KR"/>
    <property type="match status" value="1"/>
</dbReference>
<feature type="compositionally biased region" description="Pro residues" evidence="1">
    <location>
        <begin position="785"/>
        <end position="801"/>
    </location>
</feature>
<feature type="compositionally biased region" description="Polar residues" evidence="1">
    <location>
        <begin position="639"/>
        <end position="654"/>
    </location>
</feature>
<sequence length="1046" mass="110107">MPHTYLISGTSRGLGLGLVRYLLSSSKDTKVVAGARNPSSATELHSLANEFGEERLYLLKLDVENAVEVKNAIAELESSGFSGDSGLDTLIANAGISNALPPPSETTPELVQANLNVNLYGVMNLVSASLPLLRKGQAKQIFAVSSTVGSLGGVFSENSMYTAYCMSKTILNMYMRKLSVELKEDGFTVVMYSPGFVKTNLTGGYGDMDVEQAVKLGVENVIRKVTKADNGKFLDVDGSVAPCIVAEKAGRADLRFFERSFPPLPLRTRHTTAGHPVLLAMAQPAEDASPEVAILSNEAALHALKRPQLVSLAKVFGVKASGKNVEIIARLQEHGRWITQPDEDTLEEGDASTASWAVVKDHRTSTGSVEPVLDGLSTSSTSSTSSSYASDSLKSTTSTLRAKSSAEGDDLASPVHPPSHDTSADQDFSVDASMNNEDGLRMVSSRSTVHEATSEAGDDPAPPVPNLPMSPPSFVFGSPPPALIPSAPTSTFTFSMPGALFALTSSAGSEATAAPAPDSTDARKSAAEQIMEEMNRRAAEARAAAEADGLTRSRSTLFGTGKSREAAASPEKGSKQAFDVHHKRNFAKMDSITNHWAAKRPHPSTSTSSGNIAGMARSTSSRTLTASTSTERPNKRLKASSSISSTLNRLPSSTSNRNLVNALRDEGWSAAPATSTSVSLSASVRSGSASVRPRAKEMREDLKPAAEREREQRRRQLELAKARRKSQAGTGVGLSRRRPSLGVGRACALCSSFSTRIDDLFAAKPPPFSAGSFLKKTFRKLASTPAPPNAPPSAAPRPPLPASSSIRRLTTDRPTKPLPSPARTPRFAAPTASTSARALSSAAKPSAASPSPKKQPEWKKFDLQESLRRPMAWKTGQVGSSPAVGRAGPGGSRQVSARVANPSMLGHVKLAASQSEPSSAAASVSIPPMASRSSPAAASSSATPFAPLTNLAPNPSFLSTSTASASSSFWQPPAITKRPNLPLSSPAKKSVSTSTSKKVVSSSSRLARAGEKGRERAMAGEVESRARKVRATKEARARFKVGEGEK</sequence>
<feature type="domain" description="Ketoreductase" evidence="2">
    <location>
        <begin position="3"/>
        <end position="200"/>
    </location>
</feature>
<accession>A0A0K3CPS4</accession>
<reference evidence="3 4" key="1">
    <citation type="submission" date="2015-07" db="EMBL/GenBank/DDBJ databases">
        <authorList>
            <person name="Cajimat M.N.B."/>
            <person name="Milazzo M.L."/>
            <person name="Fulhorst C.F."/>
        </authorList>
    </citation>
    <scope>NUCLEOTIDE SEQUENCE [LARGE SCALE GENOMIC DNA]</scope>
    <source>
        <strain evidence="3">Single colony</strain>
    </source>
</reference>
<feature type="region of interest" description="Disordered" evidence="1">
    <location>
        <begin position="782"/>
        <end position="1029"/>
    </location>
</feature>
<protein>
    <submittedName>
        <fullName evidence="3">BY PROTMAP: gi|342318875|gb|EGU10831.1| Proteophosphoglycan 5 [Rhodotorula glutinis ATCC 204091]</fullName>
    </submittedName>
</protein>
<feature type="region of interest" description="Disordered" evidence="1">
    <location>
        <begin position="362"/>
        <end position="431"/>
    </location>
</feature>
<dbReference type="InterPro" id="IPR036291">
    <property type="entry name" value="NAD(P)-bd_dom_sf"/>
</dbReference>
<feature type="compositionally biased region" description="Low complexity" evidence="1">
    <location>
        <begin position="616"/>
        <end position="630"/>
    </location>
</feature>
<dbReference type="PANTHER" id="PTHR45458">
    <property type="entry name" value="SHORT-CHAIN DEHYDROGENASE/REDUCTASE SDR"/>
    <property type="match status" value="1"/>
</dbReference>
<evidence type="ECO:0000313" key="4">
    <source>
        <dbReference type="Proteomes" id="UP000199069"/>
    </source>
</evidence>
<dbReference type="InterPro" id="IPR057326">
    <property type="entry name" value="KR_dom"/>
</dbReference>
<feature type="compositionally biased region" description="Basic and acidic residues" evidence="1">
    <location>
        <begin position="538"/>
        <end position="551"/>
    </location>
</feature>
<dbReference type="Gene3D" id="3.40.50.720">
    <property type="entry name" value="NAD(P)-binding Rossmann-like Domain"/>
    <property type="match status" value="1"/>
</dbReference>
<feature type="compositionally biased region" description="Low complexity" evidence="1">
    <location>
        <begin position="823"/>
        <end position="852"/>
    </location>
</feature>
<dbReference type="AlphaFoldDB" id="A0A0K3CPS4"/>
<feature type="compositionally biased region" description="Low complexity" evidence="1">
    <location>
        <begin position="911"/>
        <end position="947"/>
    </location>
</feature>
<dbReference type="PRINTS" id="PR00081">
    <property type="entry name" value="GDHRDH"/>
</dbReference>
<dbReference type="InterPro" id="IPR052184">
    <property type="entry name" value="SDR_enzymes"/>
</dbReference>
<dbReference type="InterPro" id="IPR002347">
    <property type="entry name" value="SDR_fam"/>
</dbReference>
<organism evidence="3 4">
    <name type="scientific">Rhodotorula toruloides</name>
    <name type="common">Yeast</name>
    <name type="synonym">Rhodosporidium toruloides</name>
    <dbReference type="NCBI Taxonomy" id="5286"/>
    <lineage>
        <taxon>Eukaryota</taxon>
        <taxon>Fungi</taxon>
        <taxon>Dikarya</taxon>
        <taxon>Basidiomycota</taxon>
        <taxon>Pucciniomycotina</taxon>
        <taxon>Microbotryomycetes</taxon>
        <taxon>Sporidiobolales</taxon>
        <taxon>Sporidiobolaceae</taxon>
        <taxon>Rhodotorula</taxon>
    </lineage>
</organism>
<feature type="region of interest" description="Disordered" evidence="1">
    <location>
        <begin position="591"/>
        <end position="654"/>
    </location>
</feature>
<dbReference type="SUPFAM" id="SSF51735">
    <property type="entry name" value="NAD(P)-binding Rossmann-fold domains"/>
    <property type="match status" value="1"/>
</dbReference>
<name>A0A0K3CPS4_RHOTO</name>
<keyword evidence="4" id="KW-1185">Reference proteome</keyword>
<feature type="compositionally biased region" description="Basic and acidic residues" evidence="1">
    <location>
        <begin position="694"/>
        <end position="721"/>
    </location>
</feature>
<feature type="region of interest" description="Disordered" evidence="1">
    <location>
        <begin position="444"/>
        <end position="465"/>
    </location>
</feature>
<evidence type="ECO:0000259" key="2">
    <source>
        <dbReference type="SMART" id="SM00822"/>
    </source>
</evidence>
<evidence type="ECO:0000256" key="1">
    <source>
        <dbReference type="SAM" id="MobiDB-lite"/>
    </source>
</evidence>
<feature type="compositionally biased region" description="Basic and acidic residues" evidence="1">
    <location>
        <begin position="1008"/>
        <end position="1029"/>
    </location>
</feature>
<feature type="compositionally biased region" description="Low complexity" evidence="1">
    <location>
        <begin position="988"/>
        <end position="1004"/>
    </location>
</feature>
<dbReference type="CDD" id="cd05325">
    <property type="entry name" value="carb_red_sniffer_like_SDR_c"/>
    <property type="match status" value="1"/>
</dbReference>
<gene>
    <name evidence="3" type="primary">FGENESH: predicted gene_15.125</name>
    <name evidence="3" type="ORF">BN2166_0068440</name>
</gene>